<reference evidence="4" key="1">
    <citation type="submission" date="2022-07" db="EMBL/GenBank/DDBJ databases">
        <title>Genome Sequence of Agrocybe chaxingu.</title>
        <authorList>
            <person name="Buettner E."/>
        </authorList>
    </citation>
    <scope>NUCLEOTIDE SEQUENCE</scope>
    <source>
        <strain evidence="4">MP-N11</strain>
    </source>
</reference>
<protein>
    <recommendedName>
        <fullName evidence="3">DUF6830 domain-containing protein</fullName>
    </recommendedName>
</protein>
<evidence type="ECO:0000259" key="3">
    <source>
        <dbReference type="Pfam" id="PF20722"/>
    </source>
</evidence>
<feature type="domain" description="DUF6830" evidence="3">
    <location>
        <begin position="438"/>
        <end position="593"/>
    </location>
</feature>
<evidence type="ECO:0000256" key="2">
    <source>
        <dbReference type="SAM" id="Phobius"/>
    </source>
</evidence>
<keyword evidence="5" id="KW-1185">Reference proteome</keyword>
<sequence>MDFRNKASNHAFLLLALIPIPKFLHRNQKIRGILEAHLFHECLDVILEPLKVAAQIGVMMSDPLGSQRWCFPPLAAYIVDTPESTLIAGVGGKTSSVTLATFREFGDPFQHPPRRGFITLKALQHLETYVNPWNLEEYEKESGKIRLNGVHRPFWRDWPLSDPAIFLTSEPLHHWHKAFWDHDMKWCIHAIGAQELDFRFSILQSHTGFRHFAEGVSTLKQVTGREHRDIQWYIIPVIAGAVSPLFLIAVRSLLDFRYLAQSTVVDDRTCMKIQETLDSFHHHKQAIIDAGARRGKNGPIQTWQIPKLEFLQSVVSNIQLNGAAIQWSADTTERAHIEVVKDPANSGNNQLYESQICRYLDHLDKLETFDLATAILEAGLDFRTASTTDKANIADIDEEDWDIEDKPRTLSVNATEQLLSLISPIGGLPGASKRNTADYFYLATLLQRGLVCNARLPHRTLCCADNVVFHLSRDPSYKRLAIDDVAKEFGLPDLRPAIADYITRLSSNSGALISHAATVGGRCLAKAGCSLPFTHLEVWKKVRLQTTTHHYPHHILPSIAVNASPPSDAWPHGHFDQAIFNVDAEQEWPKCHLIVDVCLILRIVPPLHGTAPQLDKKFSDIITGTFLAYVQRYDVVPQLKDPGNPTTHGPHPDPATGLHLLR</sequence>
<dbReference type="Pfam" id="PF20722">
    <property type="entry name" value="DUF6830"/>
    <property type="match status" value="1"/>
</dbReference>
<keyword evidence="2" id="KW-0812">Transmembrane</keyword>
<feature type="transmembrane region" description="Helical" evidence="2">
    <location>
        <begin position="230"/>
        <end position="250"/>
    </location>
</feature>
<dbReference type="InterPro" id="IPR049233">
    <property type="entry name" value="DUF6830"/>
</dbReference>
<feature type="region of interest" description="Disordered" evidence="1">
    <location>
        <begin position="639"/>
        <end position="662"/>
    </location>
</feature>
<dbReference type="AlphaFoldDB" id="A0A9W8MR97"/>
<name>A0A9W8MR97_9AGAR</name>
<organism evidence="4 5">
    <name type="scientific">Agrocybe chaxingu</name>
    <dbReference type="NCBI Taxonomy" id="84603"/>
    <lineage>
        <taxon>Eukaryota</taxon>
        <taxon>Fungi</taxon>
        <taxon>Dikarya</taxon>
        <taxon>Basidiomycota</taxon>
        <taxon>Agaricomycotina</taxon>
        <taxon>Agaricomycetes</taxon>
        <taxon>Agaricomycetidae</taxon>
        <taxon>Agaricales</taxon>
        <taxon>Agaricineae</taxon>
        <taxon>Strophariaceae</taxon>
        <taxon>Agrocybe</taxon>
    </lineage>
</organism>
<comment type="caution">
    <text evidence="4">The sequence shown here is derived from an EMBL/GenBank/DDBJ whole genome shotgun (WGS) entry which is preliminary data.</text>
</comment>
<evidence type="ECO:0000256" key="1">
    <source>
        <dbReference type="SAM" id="MobiDB-lite"/>
    </source>
</evidence>
<dbReference type="OrthoDB" id="3232986at2759"/>
<accession>A0A9W8MR97</accession>
<proteinExistence type="predicted"/>
<evidence type="ECO:0000313" key="4">
    <source>
        <dbReference type="EMBL" id="KAJ3491611.1"/>
    </source>
</evidence>
<dbReference type="Pfam" id="PF18759">
    <property type="entry name" value="Plavaka"/>
    <property type="match status" value="1"/>
</dbReference>
<dbReference type="EMBL" id="JANKHO010002526">
    <property type="protein sequence ID" value="KAJ3491611.1"/>
    <property type="molecule type" value="Genomic_DNA"/>
</dbReference>
<dbReference type="InterPro" id="IPR041078">
    <property type="entry name" value="Plavaka"/>
</dbReference>
<keyword evidence="2" id="KW-1133">Transmembrane helix</keyword>
<gene>
    <name evidence="4" type="ORF">NLJ89_g11320</name>
</gene>
<keyword evidence="2" id="KW-0472">Membrane</keyword>
<evidence type="ECO:0000313" key="5">
    <source>
        <dbReference type="Proteomes" id="UP001148786"/>
    </source>
</evidence>
<dbReference type="Proteomes" id="UP001148786">
    <property type="component" value="Unassembled WGS sequence"/>
</dbReference>